<dbReference type="Proteomes" id="UP000095009">
    <property type="component" value="Unassembled WGS sequence"/>
</dbReference>
<protein>
    <submittedName>
        <fullName evidence="8">Cyclin-like protein</fullName>
    </submittedName>
</protein>
<dbReference type="InterPro" id="IPR006671">
    <property type="entry name" value="Cyclin_N"/>
</dbReference>
<comment type="similarity">
    <text evidence="1 5">Belongs to the cyclin family.</text>
</comment>
<gene>
    <name evidence="8" type="ORF">NADFUDRAFT_13679</name>
</gene>
<sequence>EDEYQQEIIENMKAMEASTLADASKIDLQPEITWGMRSEIINFMIYVHSNLRLSPNTLFLAINIFDRYCSKRIILLEHRDLVSSTSISIAAKYLEEKRRTPTINQLKKIMGGEFTDFQFAETEIHILSTLGFTVGHPTCESFLDIIFTKDTTITVRHVARYLCEMSFYHRDFLHFTSSMIAYSAKILTLHIFNVQSLNCAENLRLMAANEDFIHCLSLLANHIQKPSAYLHMKYADSSLSHAAQVVEIFVNK</sequence>
<dbReference type="SUPFAM" id="SSF47954">
    <property type="entry name" value="Cyclin-like"/>
    <property type="match status" value="2"/>
</dbReference>
<reference evidence="8 9" key="1">
    <citation type="journal article" date="2016" name="Proc. Natl. Acad. Sci. U.S.A.">
        <title>Comparative genomics of biotechnologically important yeasts.</title>
        <authorList>
            <person name="Riley R."/>
            <person name="Haridas S."/>
            <person name="Wolfe K.H."/>
            <person name="Lopes M.R."/>
            <person name="Hittinger C.T."/>
            <person name="Goeker M."/>
            <person name="Salamov A.A."/>
            <person name="Wisecaver J.H."/>
            <person name="Long T.M."/>
            <person name="Calvey C.H."/>
            <person name="Aerts A.L."/>
            <person name="Barry K.W."/>
            <person name="Choi C."/>
            <person name="Clum A."/>
            <person name="Coughlan A.Y."/>
            <person name="Deshpande S."/>
            <person name="Douglass A.P."/>
            <person name="Hanson S.J."/>
            <person name="Klenk H.-P."/>
            <person name="LaButti K.M."/>
            <person name="Lapidus A."/>
            <person name="Lindquist E.A."/>
            <person name="Lipzen A.M."/>
            <person name="Meier-Kolthoff J.P."/>
            <person name="Ohm R.A."/>
            <person name="Otillar R.P."/>
            <person name="Pangilinan J.L."/>
            <person name="Peng Y."/>
            <person name="Rokas A."/>
            <person name="Rosa C.A."/>
            <person name="Scheuner C."/>
            <person name="Sibirny A.A."/>
            <person name="Slot J.C."/>
            <person name="Stielow J.B."/>
            <person name="Sun H."/>
            <person name="Kurtzman C.P."/>
            <person name="Blackwell M."/>
            <person name="Grigoriev I.V."/>
            <person name="Jeffries T.W."/>
        </authorList>
    </citation>
    <scope>NUCLEOTIDE SEQUENCE [LARGE SCALE GENOMIC DNA]</scope>
    <source>
        <strain evidence="8 9">DSM 6958</strain>
    </source>
</reference>
<evidence type="ECO:0000256" key="1">
    <source>
        <dbReference type="ARBA" id="ARBA00008742"/>
    </source>
</evidence>
<dbReference type="Pfam" id="PF00134">
    <property type="entry name" value="Cyclin_N"/>
    <property type="match status" value="1"/>
</dbReference>
<evidence type="ECO:0000256" key="3">
    <source>
        <dbReference type="ARBA" id="ARBA00023127"/>
    </source>
</evidence>
<dbReference type="SMART" id="SM00385">
    <property type="entry name" value="CYCLIN"/>
    <property type="match status" value="1"/>
</dbReference>
<dbReference type="InterPro" id="IPR039361">
    <property type="entry name" value="Cyclin"/>
</dbReference>
<feature type="domain" description="Cyclin-like" evidence="6">
    <location>
        <begin position="42"/>
        <end position="128"/>
    </location>
</feature>
<dbReference type="PANTHER" id="PTHR10177">
    <property type="entry name" value="CYCLINS"/>
    <property type="match status" value="1"/>
</dbReference>
<accession>A0A1E3PCQ9</accession>
<dbReference type="Gene3D" id="1.10.472.10">
    <property type="entry name" value="Cyclin-like"/>
    <property type="match status" value="2"/>
</dbReference>
<dbReference type="Pfam" id="PF02984">
    <property type="entry name" value="Cyclin_C"/>
    <property type="match status" value="1"/>
</dbReference>
<dbReference type="GO" id="GO:0051301">
    <property type="term" value="P:cell division"/>
    <property type="evidence" value="ECO:0007669"/>
    <property type="project" value="UniProtKB-KW"/>
</dbReference>
<feature type="domain" description="Cyclin C-terminal" evidence="7">
    <location>
        <begin position="137"/>
        <end position="248"/>
    </location>
</feature>
<keyword evidence="4" id="KW-0131">Cell cycle</keyword>
<name>A0A1E3PCQ9_9ASCO</name>
<evidence type="ECO:0000259" key="7">
    <source>
        <dbReference type="SMART" id="SM01332"/>
    </source>
</evidence>
<dbReference type="GO" id="GO:0051726">
    <property type="term" value="P:regulation of cell cycle"/>
    <property type="evidence" value="ECO:0007669"/>
    <property type="project" value="UniProtKB-ARBA"/>
</dbReference>
<dbReference type="PROSITE" id="PS00292">
    <property type="entry name" value="CYCLINS"/>
    <property type="match status" value="1"/>
</dbReference>
<evidence type="ECO:0000256" key="2">
    <source>
        <dbReference type="ARBA" id="ARBA00022618"/>
    </source>
</evidence>
<dbReference type="GO" id="GO:0044772">
    <property type="term" value="P:mitotic cell cycle phase transition"/>
    <property type="evidence" value="ECO:0007669"/>
    <property type="project" value="InterPro"/>
</dbReference>
<feature type="non-terminal residue" evidence="8">
    <location>
        <position position="1"/>
    </location>
</feature>
<dbReference type="InterPro" id="IPR046965">
    <property type="entry name" value="Cyclin_A/B-like"/>
</dbReference>
<keyword evidence="9" id="KW-1185">Reference proteome</keyword>
<dbReference type="InterPro" id="IPR004367">
    <property type="entry name" value="Cyclin_C-dom"/>
</dbReference>
<dbReference type="GO" id="GO:0044843">
    <property type="term" value="P:cell cycle G1/S phase transition"/>
    <property type="evidence" value="ECO:0007669"/>
    <property type="project" value="UniProtKB-ARBA"/>
</dbReference>
<feature type="non-terminal residue" evidence="8">
    <location>
        <position position="252"/>
    </location>
</feature>
<evidence type="ECO:0000256" key="5">
    <source>
        <dbReference type="RuleBase" id="RU000383"/>
    </source>
</evidence>
<keyword evidence="2" id="KW-0132">Cell division</keyword>
<dbReference type="GO" id="GO:0016538">
    <property type="term" value="F:cyclin-dependent protein serine/threonine kinase regulator activity"/>
    <property type="evidence" value="ECO:0007669"/>
    <property type="project" value="InterPro"/>
</dbReference>
<evidence type="ECO:0000313" key="8">
    <source>
        <dbReference type="EMBL" id="ODQ63219.1"/>
    </source>
</evidence>
<evidence type="ECO:0000256" key="4">
    <source>
        <dbReference type="ARBA" id="ARBA00023306"/>
    </source>
</evidence>
<dbReference type="PIRSF" id="PIRSF001771">
    <property type="entry name" value="Cyclin_A_B_D_E"/>
    <property type="match status" value="1"/>
</dbReference>
<organism evidence="8 9">
    <name type="scientific">Nadsonia fulvescens var. elongata DSM 6958</name>
    <dbReference type="NCBI Taxonomy" id="857566"/>
    <lineage>
        <taxon>Eukaryota</taxon>
        <taxon>Fungi</taxon>
        <taxon>Dikarya</taxon>
        <taxon>Ascomycota</taxon>
        <taxon>Saccharomycotina</taxon>
        <taxon>Dipodascomycetes</taxon>
        <taxon>Dipodascales</taxon>
        <taxon>Dipodascales incertae sedis</taxon>
        <taxon>Nadsonia</taxon>
    </lineage>
</organism>
<dbReference type="AlphaFoldDB" id="A0A1E3PCQ9"/>
<evidence type="ECO:0000313" key="9">
    <source>
        <dbReference type="Proteomes" id="UP000095009"/>
    </source>
</evidence>
<dbReference type="FunFam" id="1.10.472.10:FF:000010">
    <property type="entry name" value="G1/S-specific cyclin Cln1"/>
    <property type="match status" value="1"/>
</dbReference>
<dbReference type="OrthoDB" id="5590282at2759"/>
<dbReference type="STRING" id="857566.A0A1E3PCQ9"/>
<dbReference type="SMART" id="SM01332">
    <property type="entry name" value="Cyclin_C"/>
    <property type="match status" value="1"/>
</dbReference>
<dbReference type="InterPro" id="IPR036915">
    <property type="entry name" value="Cyclin-like_sf"/>
</dbReference>
<dbReference type="EMBL" id="KV454415">
    <property type="protein sequence ID" value="ODQ63219.1"/>
    <property type="molecule type" value="Genomic_DNA"/>
</dbReference>
<proteinExistence type="inferred from homology"/>
<dbReference type="InterPro" id="IPR013763">
    <property type="entry name" value="Cyclin-like_dom"/>
</dbReference>
<evidence type="ECO:0000259" key="6">
    <source>
        <dbReference type="SMART" id="SM00385"/>
    </source>
</evidence>
<dbReference type="CDD" id="cd20537">
    <property type="entry name" value="CYCLIN_CCNO-like_rpt2"/>
    <property type="match status" value="1"/>
</dbReference>
<keyword evidence="3 5" id="KW-0195">Cyclin</keyword>
<dbReference type="InterPro" id="IPR048258">
    <property type="entry name" value="Cyclins_cyclin-box"/>
</dbReference>